<dbReference type="Proteomes" id="UP000585474">
    <property type="component" value="Unassembled WGS sequence"/>
</dbReference>
<evidence type="ECO:0000313" key="3">
    <source>
        <dbReference type="Proteomes" id="UP000585474"/>
    </source>
</evidence>
<feature type="region of interest" description="Disordered" evidence="1">
    <location>
        <begin position="1"/>
        <end position="42"/>
    </location>
</feature>
<organism evidence="2 3">
    <name type="scientific">Actinidia rufa</name>
    <dbReference type="NCBI Taxonomy" id="165716"/>
    <lineage>
        <taxon>Eukaryota</taxon>
        <taxon>Viridiplantae</taxon>
        <taxon>Streptophyta</taxon>
        <taxon>Embryophyta</taxon>
        <taxon>Tracheophyta</taxon>
        <taxon>Spermatophyta</taxon>
        <taxon>Magnoliopsida</taxon>
        <taxon>eudicotyledons</taxon>
        <taxon>Gunneridae</taxon>
        <taxon>Pentapetalae</taxon>
        <taxon>asterids</taxon>
        <taxon>Ericales</taxon>
        <taxon>Actinidiaceae</taxon>
        <taxon>Actinidia</taxon>
    </lineage>
</organism>
<evidence type="ECO:0000313" key="2">
    <source>
        <dbReference type="EMBL" id="GFY85847.1"/>
    </source>
</evidence>
<dbReference type="EMBL" id="BJWL01000004">
    <property type="protein sequence ID" value="GFY85847.1"/>
    <property type="molecule type" value="Genomic_DNA"/>
</dbReference>
<keyword evidence="3" id="KW-1185">Reference proteome</keyword>
<gene>
    <name evidence="2" type="ORF">Acr_04g0005850</name>
</gene>
<proteinExistence type="predicted"/>
<feature type="compositionally biased region" description="Low complexity" evidence="1">
    <location>
        <begin position="11"/>
        <end position="42"/>
    </location>
</feature>
<reference evidence="2 3" key="1">
    <citation type="submission" date="2019-07" db="EMBL/GenBank/DDBJ databases">
        <title>De Novo Assembly of kiwifruit Actinidia rufa.</title>
        <authorList>
            <person name="Sugita-Konishi S."/>
            <person name="Sato K."/>
            <person name="Mori E."/>
            <person name="Abe Y."/>
            <person name="Kisaki G."/>
            <person name="Hamano K."/>
            <person name="Suezawa K."/>
            <person name="Otani M."/>
            <person name="Fukuda T."/>
            <person name="Manabe T."/>
            <person name="Gomi K."/>
            <person name="Tabuchi M."/>
            <person name="Akimitsu K."/>
            <person name="Kataoka I."/>
        </authorList>
    </citation>
    <scope>NUCLEOTIDE SEQUENCE [LARGE SCALE GENOMIC DNA]</scope>
    <source>
        <strain evidence="3">cv. Fuchu</strain>
    </source>
</reference>
<sequence length="92" mass="10136">MASTGKACRTSSEANRASSEANQACRTSSEANRASSEANRASRVSAQFLRKIGALPSCLGRASVALLPQKRRFPDLRKKRHLFSRFLQLRGR</sequence>
<dbReference type="AlphaFoldDB" id="A0A7J0EJQ0"/>
<protein>
    <submittedName>
        <fullName evidence="2">Uncharacterized protein</fullName>
    </submittedName>
</protein>
<evidence type="ECO:0000256" key="1">
    <source>
        <dbReference type="SAM" id="MobiDB-lite"/>
    </source>
</evidence>
<accession>A0A7J0EJQ0</accession>
<name>A0A7J0EJQ0_9ERIC</name>
<comment type="caution">
    <text evidence="2">The sequence shown here is derived from an EMBL/GenBank/DDBJ whole genome shotgun (WGS) entry which is preliminary data.</text>
</comment>